<comment type="similarity">
    <text evidence="2 8">Belongs to the Mediator complex subunit 6 family.</text>
</comment>
<accession>A0A420YAQ7</accession>
<dbReference type="Pfam" id="PF04934">
    <property type="entry name" value="Med6"/>
    <property type="match status" value="1"/>
</dbReference>
<sequence length="323" mass="35257">MAAPQKAPPLDEIQFRGIMPEGGIHSNSVLWYFNDSPWYDRQSSNEIVKTQGMNNPDIFQDLGERARFEGRVKTMTGTEFVVAQEPSEMAPGTGTGVWVINKQHRRKRQGQEDEVNVLGTYFLVNENIYMAPSVADVMSSRIATISNCMNKAMRAADDVQKWSSSRGRIYPSATPTPSTRPKGLESRAATPMPGSEQKATTSRDKTALDARLAEESLALHLRYGGEYMDLNPITGQPGSFHLSSTGRKDNKNMLSVPAKANDEPLTLKDAGLPQLDIKAAAAENPLAKGKETKSPRTGAPKPKRRKSKGGTATPTASTPNTPR</sequence>
<keyword evidence="5 8" id="KW-0804">Transcription</keyword>
<comment type="caution">
    <text evidence="10">The sequence shown here is derived from an EMBL/GenBank/DDBJ whole genome shotgun (WGS) entry which is preliminary data.</text>
</comment>
<evidence type="ECO:0000256" key="9">
    <source>
        <dbReference type="SAM" id="MobiDB-lite"/>
    </source>
</evidence>
<dbReference type="GO" id="GO:0016592">
    <property type="term" value="C:mediator complex"/>
    <property type="evidence" value="ECO:0007669"/>
    <property type="project" value="InterPro"/>
</dbReference>
<evidence type="ECO:0000256" key="3">
    <source>
        <dbReference type="ARBA" id="ARBA00020634"/>
    </source>
</evidence>
<keyword evidence="8" id="KW-0010">Activator</keyword>
<proteinExistence type="inferred from homology"/>
<evidence type="ECO:0000313" key="11">
    <source>
        <dbReference type="Proteomes" id="UP000275385"/>
    </source>
</evidence>
<dbReference type="AlphaFoldDB" id="A0A420YAQ7"/>
<keyword evidence="6 8" id="KW-0539">Nucleus</keyword>
<evidence type="ECO:0000256" key="2">
    <source>
        <dbReference type="ARBA" id="ARBA00007526"/>
    </source>
</evidence>
<reference evidence="10 11" key="1">
    <citation type="submission" date="2018-08" db="EMBL/GenBank/DDBJ databases">
        <title>Draft genome of the lignicolous fungus Coniochaeta pulveracea.</title>
        <authorList>
            <person name="Borstlap C.J."/>
            <person name="De Witt R.N."/>
            <person name="Botha A."/>
            <person name="Volschenk H."/>
        </authorList>
    </citation>
    <scope>NUCLEOTIDE SEQUENCE [LARGE SCALE GENOMIC DNA]</scope>
    <source>
        <strain evidence="10 11">CAB683</strain>
    </source>
</reference>
<evidence type="ECO:0000256" key="7">
    <source>
        <dbReference type="ARBA" id="ARBA00031259"/>
    </source>
</evidence>
<dbReference type="InterPro" id="IPR007018">
    <property type="entry name" value="Mediator_Med6"/>
</dbReference>
<dbReference type="Gene3D" id="3.10.450.580">
    <property type="entry name" value="Mediator complex, subunit Med6"/>
    <property type="match status" value="1"/>
</dbReference>
<keyword evidence="4 8" id="KW-0805">Transcription regulation</keyword>
<gene>
    <name evidence="8 10" type="primary">MED6</name>
    <name evidence="10" type="ORF">DL546_007365</name>
</gene>
<protein>
    <recommendedName>
        <fullName evidence="3 8">Mediator of RNA polymerase II transcription subunit 6</fullName>
    </recommendedName>
    <alternativeName>
        <fullName evidence="7 8">Mediator complex subunit 6</fullName>
    </alternativeName>
</protein>
<dbReference type="EMBL" id="QVQW01000025">
    <property type="protein sequence ID" value="RKU44981.1"/>
    <property type="molecule type" value="Genomic_DNA"/>
</dbReference>
<evidence type="ECO:0000313" key="10">
    <source>
        <dbReference type="EMBL" id="RKU44981.1"/>
    </source>
</evidence>
<dbReference type="OrthoDB" id="344220at2759"/>
<dbReference type="GO" id="GO:0003712">
    <property type="term" value="F:transcription coregulator activity"/>
    <property type="evidence" value="ECO:0007669"/>
    <property type="project" value="InterPro"/>
</dbReference>
<dbReference type="PANTHER" id="PTHR13104">
    <property type="entry name" value="MED-6-RELATED"/>
    <property type="match status" value="1"/>
</dbReference>
<dbReference type="InterPro" id="IPR038566">
    <property type="entry name" value="Mediator_Med6_sf"/>
</dbReference>
<evidence type="ECO:0000256" key="6">
    <source>
        <dbReference type="ARBA" id="ARBA00023242"/>
    </source>
</evidence>
<evidence type="ECO:0000256" key="8">
    <source>
        <dbReference type="RuleBase" id="RU364143"/>
    </source>
</evidence>
<keyword evidence="11" id="KW-1185">Reference proteome</keyword>
<name>A0A420YAQ7_9PEZI</name>
<comment type="subunit">
    <text evidence="8">Component of the Mediator complex.</text>
</comment>
<feature type="region of interest" description="Disordered" evidence="9">
    <location>
        <begin position="160"/>
        <end position="205"/>
    </location>
</feature>
<comment type="function">
    <text evidence="8">Component of the Mediator complex, a coactivator involved in the regulated transcription of nearly all RNA polymerase II-dependent genes. Mediator functions as a bridge to convey information from gene-specific regulatory proteins to the basal RNA polymerase II transcription machinery. Mediator is recruited to promoters by direct interactions with regulatory proteins and serves as a scaffold for the assembly of a functional preinitiation complex with RNA polymerase II and the general transcription factors.</text>
</comment>
<evidence type="ECO:0000256" key="1">
    <source>
        <dbReference type="ARBA" id="ARBA00004123"/>
    </source>
</evidence>
<feature type="region of interest" description="Disordered" evidence="9">
    <location>
        <begin position="276"/>
        <end position="323"/>
    </location>
</feature>
<dbReference type="GO" id="GO:0006357">
    <property type="term" value="P:regulation of transcription by RNA polymerase II"/>
    <property type="evidence" value="ECO:0007669"/>
    <property type="project" value="InterPro"/>
</dbReference>
<evidence type="ECO:0000256" key="4">
    <source>
        <dbReference type="ARBA" id="ARBA00023015"/>
    </source>
</evidence>
<feature type="compositionally biased region" description="Low complexity" evidence="9">
    <location>
        <begin position="311"/>
        <end position="323"/>
    </location>
</feature>
<dbReference type="STRING" id="177199.A0A420YAQ7"/>
<evidence type="ECO:0000256" key="5">
    <source>
        <dbReference type="ARBA" id="ARBA00023163"/>
    </source>
</evidence>
<comment type="subcellular location">
    <subcellularLocation>
        <location evidence="1 8">Nucleus</location>
    </subcellularLocation>
</comment>
<dbReference type="Proteomes" id="UP000275385">
    <property type="component" value="Unassembled WGS sequence"/>
</dbReference>
<organism evidence="10 11">
    <name type="scientific">Coniochaeta pulveracea</name>
    <dbReference type="NCBI Taxonomy" id="177199"/>
    <lineage>
        <taxon>Eukaryota</taxon>
        <taxon>Fungi</taxon>
        <taxon>Dikarya</taxon>
        <taxon>Ascomycota</taxon>
        <taxon>Pezizomycotina</taxon>
        <taxon>Sordariomycetes</taxon>
        <taxon>Sordariomycetidae</taxon>
        <taxon>Coniochaetales</taxon>
        <taxon>Coniochaetaceae</taxon>
        <taxon>Coniochaeta</taxon>
    </lineage>
</organism>